<name>A0A4Y2UK39_ARAVE</name>
<dbReference type="Proteomes" id="UP000499080">
    <property type="component" value="Unassembled WGS sequence"/>
</dbReference>
<proteinExistence type="predicted"/>
<evidence type="ECO:0000313" key="2">
    <source>
        <dbReference type="Proteomes" id="UP000499080"/>
    </source>
</evidence>
<dbReference type="EMBL" id="BGPR01037728">
    <property type="protein sequence ID" value="GBO13405.1"/>
    <property type="molecule type" value="Genomic_DNA"/>
</dbReference>
<comment type="caution">
    <text evidence="1">The sequence shown here is derived from an EMBL/GenBank/DDBJ whole genome shotgun (WGS) entry which is preliminary data.</text>
</comment>
<dbReference type="AlphaFoldDB" id="A0A4Y2UK39"/>
<evidence type="ECO:0000313" key="1">
    <source>
        <dbReference type="EMBL" id="GBO13405.1"/>
    </source>
</evidence>
<gene>
    <name evidence="1" type="ORF">AVEN_258662_1</name>
</gene>
<organism evidence="1 2">
    <name type="scientific">Araneus ventricosus</name>
    <name type="common">Orbweaver spider</name>
    <name type="synonym">Epeira ventricosa</name>
    <dbReference type="NCBI Taxonomy" id="182803"/>
    <lineage>
        <taxon>Eukaryota</taxon>
        <taxon>Metazoa</taxon>
        <taxon>Ecdysozoa</taxon>
        <taxon>Arthropoda</taxon>
        <taxon>Chelicerata</taxon>
        <taxon>Arachnida</taxon>
        <taxon>Araneae</taxon>
        <taxon>Araneomorphae</taxon>
        <taxon>Entelegynae</taxon>
        <taxon>Araneoidea</taxon>
        <taxon>Araneidae</taxon>
        <taxon>Araneus</taxon>
    </lineage>
</organism>
<feature type="non-terminal residue" evidence="1">
    <location>
        <position position="24"/>
    </location>
</feature>
<protein>
    <submittedName>
        <fullName evidence="1">Uncharacterized protein</fullName>
    </submittedName>
</protein>
<sequence length="24" mass="2716">MVSNETRWSRGWKGVSGPLLLITQ</sequence>
<keyword evidence="2" id="KW-1185">Reference proteome</keyword>
<reference evidence="1 2" key="1">
    <citation type="journal article" date="2019" name="Sci. Rep.">
        <title>Orb-weaving spider Araneus ventricosus genome elucidates the spidroin gene catalogue.</title>
        <authorList>
            <person name="Kono N."/>
            <person name="Nakamura H."/>
            <person name="Ohtoshi R."/>
            <person name="Moran D.A.P."/>
            <person name="Shinohara A."/>
            <person name="Yoshida Y."/>
            <person name="Fujiwara M."/>
            <person name="Mori M."/>
            <person name="Tomita M."/>
            <person name="Arakawa K."/>
        </authorList>
    </citation>
    <scope>NUCLEOTIDE SEQUENCE [LARGE SCALE GENOMIC DNA]</scope>
</reference>
<accession>A0A4Y2UK39</accession>